<reference evidence="1" key="2">
    <citation type="submission" date="2022-06" db="UniProtKB">
        <authorList>
            <consortium name="EnsemblMetazoa"/>
        </authorList>
    </citation>
    <scope>IDENTIFICATION</scope>
    <source>
        <strain evidence="1">PS312</strain>
    </source>
</reference>
<dbReference type="EnsemblMetazoa" id="PPA45743.1">
    <property type="protein sequence ID" value="PPA45743.1"/>
    <property type="gene ID" value="WBGene00284112"/>
</dbReference>
<proteinExistence type="predicted"/>
<reference evidence="2" key="1">
    <citation type="journal article" date="2008" name="Nat. Genet.">
        <title>The Pristionchus pacificus genome provides a unique perspective on nematode lifestyle and parasitism.</title>
        <authorList>
            <person name="Dieterich C."/>
            <person name="Clifton S.W."/>
            <person name="Schuster L.N."/>
            <person name="Chinwalla A."/>
            <person name="Delehaunty K."/>
            <person name="Dinkelacker I."/>
            <person name="Fulton L."/>
            <person name="Fulton R."/>
            <person name="Godfrey J."/>
            <person name="Minx P."/>
            <person name="Mitreva M."/>
            <person name="Roeseler W."/>
            <person name="Tian H."/>
            <person name="Witte H."/>
            <person name="Yang S.P."/>
            <person name="Wilson R.K."/>
            <person name="Sommer R.J."/>
        </authorList>
    </citation>
    <scope>NUCLEOTIDE SEQUENCE [LARGE SCALE GENOMIC DNA]</scope>
    <source>
        <strain evidence="2">PS312</strain>
    </source>
</reference>
<accession>A0A2A6CM94</accession>
<accession>A0A8R1Z8M5</accession>
<organism evidence="1 2">
    <name type="scientific">Pristionchus pacificus</name>
    <name type="common">Parasitic nematode worm</name>
    <dbReference type="NCBI Taxonomy" id="54126"/>
    <lineage>
        <taxon>Eukaryota</taxon>
        <taxon>Metazoa</taxon>
        <taxon>Ecdysozoa</taxon>
        <taxon>Nematoda</taxon>
        <taxon>Chromadorea</taxon>
        <taxon>Rhabditida</taxon>
        <taxon>Rhabditina</taxon>
        <taxon>Diplogasteromorpha</taxon>
        <taxon>Diplogasteroidea</taxon>
        <taxon>Neodiplogasteridae</taxon>
        <taxon>Pristionchus</taxon>
    </lineage>
</organism>
<evidence type="ECO:0000313" key="2">
    <source>
        <dbReference type="Proteomes" id="UP000005239"/>
    </source>
</evidence>
<protein>
    <submittedName>
        <fullName evidence="1">Uncharacterized protein</fullName>
    </submittedName>
</protein>
<gene>
    <name evidence="1" type="primary">WBGene00284112</name>
</gene>
<evidence type="ECO:0000313" key="1">
    <source>
        <dbReference type="EnsemblMetazoa" id="PPA45743.1"/>
    </source>
</evidence>
<sequence>MKHTTNTMRKNGKVIAGTNRWGVSASHKTPVQKKIGYVVERMYQRWKKVMQLYSSENEPNYQHRCQTTGKSGLEMVKEGCNEPNSLLSRLRSNRCLLSSTAGSITADAVQH</sequence>
<dbReference type="Proteomes" id="UP000005239">
    <property type="component" value="Unassembled WGS sequence"/>
</dbReference>
<dbReference type="AlphaFoldDB" id="A0A2A6CM94"/>
<name>A0A2A6CM94_PRIPA</name>
<keyword evidence="2" id="KW-1185">Reference proteome</keyword>